<feature type="compositionally biased region" description="Polar residues" evidence="1">
    <location>
        <begin position="32"/>
        <end position="43"/>
    </location>
</feature>
<dbReference type="PANTHER" id="PTHR31793:SF39">
    <property type="entry name" value="THIOESTERASE_THIOL ESTER DEHYDRASE-ISOMERASE"/>
    <property type="match status" value="1"/>
</dbReference>
<dbReference type="EMBL" id="ML735286">
    <property type="protein sequence ID" value="KAE8387899.1"/>
    <property type="molecule type" value="Genomic_DNA"/>
</dbReference>
<dbReference type="SUPFAM" id="SSF54637">
    <property type="entry name" value="Thioesterase/thiol ester dehydrase-isomerase"/>
    <property type="match status" value="1"/>
</dbReference>
<dbReference type="GO" id="GO:0047617">
    <property type="term" value="F:fatty acyl-CoA hydrolase activity"/>
    <property type="evidence" value="ECO:0007669"/>
    <property type="project" value="TreeGrafter"/>
</dbReference>
<name>A0A5N7C1J2_PETAA</name>
<dbReference type="InterPro" id="IPR050563">
    <property type="entry name" value="4-hydroxybenzoyl-CoA_TE"/>
</dbReference>
<gene>
    <name evidence="2" type="ORF">BDV23DRAFT_160170</name>
</gene>
<dbReference type="Pfam" id="PF13279">
    <property type="entry name" value="4HBT_2"/>
    <property type="match status" value="1"/>
</dbReference>
<organism evidence="2">
    <name type="scientific">Petromyces alliaceus</name>
    <name type="common">Aspergillus alliaceus</name>
    <dbReference type="NCBI Taxonomy" id="209559"/>
    <lineage>
        <taxon>Eukaryota</taxon>
        <taxon>Fungi</taxon>
        <taxon>Dikarya</taxon>
        <taxon>Ascomycota</taxon>
        <taxon>Pezizomycotina</taxon>
        <taxon>Eurotiomycetes</taxon>
        <taxon>Eurotiomycetidae</taxon>
        <taxon>Eurotiales</taxon>
        <taxon>Aspergillaceae</taxon>
        <taxon>Aspergillus</taxon>
        <taxon>Aspergillus subgen. Circumdati</taxon>
    </lineage>
</organism>
<dbReference type="OrthoDB" id="5538558at2759"/>
<accession>A0A5N7C1J2</accession>
<dbReference type="InterPro" id="IPR029069">
    <property type="entry name" value="HotDog_dom_sf"/>
</dbReference>
<protein>
    <submittedName>
        <fullName evidence="2">Thioesterase-like superfamily-domain-containing protein</fullName>
    </submittedName>
</protein>
<dbReference type="PANTHER" id="PTHR31793">
    <property type="entry name" value="4-HYDROXYBENZOYL-COA THIOESTERASE FAMILY MEMBER"/>
    <property type="match status" value="1"/>
</dbReference>
<proteinExistence type="predicted"/>
<reference evidence="2" key="1">
    <citation type="submission" date="2019-04" db="EMBL/GenBank/DDBJ databases">
        <title>Friends and foes A comparative genomics studyof 23 Aspergillus species from section Flavi.</title>
        <authorList>
            <consortium name="DOE Joint Genome Institute"/>
            <person name="Kjaerbolling I."/>
            <person name="Vesth T."/>
            <person name="Frisvad J.C."/>
            <person name="Nybo J.L."/>
            <person name="Theobald S."/>
            <person name="Kildgaard S."/>
            <person name="Isbrandt T."/>
            <person name="Kuo A."/>
            <person name="Sato A."/>
            <person name="Lyhne E.K."/>
            <person name="Kogle M.E."/>
            <person name="Wiebenga A."/>
            <person name="Kun R.S."/>
            <person name="Lubbers R.J."/>
            <person name="Makela M.R."/>
            <person name="Barry K."/>
            <person name="Chovatia M."/>
            <person name="Clum A."/>
            <person name="Daum C."/>
            <person name="Haridas S."/>
            <person name="He G."/>
            <person name="LaButti K."/>
            <person name="Lipzen A."/>
            <person name="Mondo S."/>
            <person name="Riley R."/>
            <person name="Salamov A."/>
            <person name="Simmons B.A."/>
            <person name="Magnuson J.K."/>
            <person name="Henrissat B."/>
            <person name="Mortensen U.H."/>
            <person name="Larsen T.O."/>
            <person name="Devries R.P."/>
            <person name="Grigoriev I.V."/>
            <person name="Machida M."/>
            <person name="Baker S.E."/>
            <person name="Andersen M.R."/>
        </authorList>
    </citation>
    <scope>NUCLEOTIDE SEQUENCE [LARGE SCALE GENOMIC DNA]</scope>
    <source>
        <strain evidence="2">IBT 14317</strain>
    </source>
</reference>
<evidence type="ECO:0000313" key="2">
    <source>
        <dbReference type="EMBL" id="KAE8387899.1"/>
    </source>
</evidence>
<evidence type="ECO:0000256" key="1">
    <source>
        <dbReference type="SAM" id="MobiDB-lite"/>
    </source>
</evidence>
<sequence>MTSIHALRRQRLTTATTKYLLFSSRALSTPASAARNADSSKTAAPQPHSIGPRWLTMTKRRLGRCIMFGLKPGQIQEAGEILQQIARDWRELVAGSEGYLTDATRRGLFRQSVAWGEMDTMGHVNNVTYARYAETARVYLTRNFATHIDPDHKKEWMNIVGSTGIGLILRSIKIDYKFPMTYPDEVTVYHKLVQDPASHSHKDAFHLQAVIISEARQRPAARVSEDIVLYDYRQGKKTDMPPFILEQFRSTWELQEKAKKFWQQRILEIEARVRTLEVESWDRDDAVEDIGSAKK</sequence>
<dbReference type="Proteomes" id="UP000326877">
    <property type="component" value="Unassembled WGS sequence"/>
</dbReference>
<dbReference type="Gene3D" id="3.10.129.10">
    <property type="entry name" value="Hotdog Thioesterase"/>
    <property type="match status" value="1"/>
</dbReference>
<dbReference type="CDD" id="cd00586">
    <property type="entry name" value="4HBT"/>
    <property type="match status" value="1"/>
</dbReference>
<dbReference type="AlphaFoldDB" id="A0A5N7C1J2"/>
<feature type="region of interest" description="Disordered" evidence="1">
    <location>
        <begin position="32"/>
        <end position="51"/>
    </location>
</feature>